<sequence>MTNYRFQNMSNKQSPRTSGKSSSSLTSVKSFDGTVEEIQLREKNKRFRTIFEDENLDYGEDATTKKELEEKFKKAFSIREKQIGQVLRLIAQAHFVQLCFLIDATGSMQPHIDGVKDSIRKIVNVLLEQRYNQEAVVKTMQLAMVAYRDYNDDKQFEVLQFTDSVAKFKIFCQEIKADGGGDACEDVLGGLNRALKLKWDPNVGTKVIFHMADYPGHGRELHDQHSSSYDDYLNGDPKGLKHTELFQQLRQQAIEYHFGKITNRTNIMTEKFSSAYGEKILEFDVKNVEKIFDSILLAVEFSVDSTVSNSTMVALNKVVREHVLDPNEPDWSRRPEYQGRFLSFCLPNSIEDIVNDMPLIQREPKSAIVKIAENPFGKGTERLAYYGLDVTSYVQHGQGAKGKNKDAKVVKNKNEEIVLKEYLHVGNGMNSAKRYELKNQMQTIASFMAAKFSEELKLQADIDKTIKFLKIRTLDVRNDKGHRFMSCERRFKKEDIFVRFTNNLDFVILQAKIEKDGISLEFVKILMAFSHWTYQVIYQSFASSWRLL</sequence>
<dbReference type="Proteomes" id="UP000887576">
    <property type="component" value="Unplaced"/>
</dbReference>
<accession>A0AC34PX12</accession>
<evidence type="ECO:0000313" key="2">
    <source>
        <dbReference type="WBParaSite" id="JU765_v2.g10755.t1"/>
    </source>
</evidence>
<reference evidence="2" key="1">
    <citation type="submission" date="2022-11" db="UniProtKB">
        <authorList>
            <consortium name="WormBaseParasite"/>
        </authorList>
    </citation>
    <scope>IDENTIFICATION</scope>
</reference>
<protein>
    <submittedName>
        <fullName evidence="2">Alpha-type protein kinase domain-containing protein</fullName>
    </submittedName>
</protein>
<evidence type="ECO:0000313" key="1">
    <source>
        <dbReference type="Proteomes" id="UP000887576"/>
    </source>
</evidence>
<proteinExistence type="predicted"/>
<dbReference type="WBParaSite" id="JU765_v2.g10755.t1">
    <property type="protein sequence ID" value="JU765_v2.g10755.t1"/>
    <property type="gene ID" value="JU765_v2.g10755"/>
</dbReference>
<organism evidence="1 2">
    <name type="scientific">Panagrolaimus sp. JU765</name>
    <dbReference type="NCBI Taxonomy" id="591449"/>
    <lineage>
        <taxon>Eukaryota</taxon>
        <taxon>Metazoa</taxon>
        <taxon>Ecdysozoa</taxon>
        <taxon>Nematoda</taxon>
        <taxon>Chromadorea</taxon>
        <taxon>Rhabditida</taxon>
        <taxon>Tylenchina</taxon>
        <taxon>Panagrolaimomorpha</taxon>
        <taxon>Panagrolaimoidea</taxon>
        <taxon>Panagrolaimidae</taxon>
        <taxon>Panagrolaimus</taxon>
    </lineage>
</organism>
<name>A0AC34PX12_9BILA</name>